<dbReference type="SUPFAM" id="SSF55383">
    <property type="entry name" value="Copper amine oxidase, domain N"/>
    <property type="match status" value="1"/>
</dbReference>
<keyword evidence="3" id="KW-1185">Reference proteome</keyword>
<protein>
    <submittedName>
        <fullName evidence="2">Copper amine oxidase-like domain-containing protein</fullName>
    </submittedName>
</protein>
<name>A0A2K9P5G0_9FIRM</name>
<feature type="domain" description="Copper amine oxidase-like N-terminal" evidence="1">
    <location>
        <begin position="61"/>
        <end position="158"/>
    </location>
</feature>
<dbReference type="Proteomes" id="UP000235589">
    <property type="component" value="Chromosome"/>
</dbReference>
<evidence type="ECO:0000313" key="2">
    <source>
        <dbReference type="EMBL" id="AUO20169.1"/>
    </source>
</evidence>
<dbReference type="EMBL" id="CP020991">
    <property type="protein sequence ID" value="AUO20169.1"/>
    <property type="molecule type" value="Genomic_DNA"/>
</dbReference>
<evidence type="ECO:0000259" key="1">
    <source>
        <dbReference type="Pfam" id="PF07833"/>
    </source>
</evidence>
<dbReference type="AlphaFoldDB" id="A0A2K9P5G0"/>
<dbReference type="Pfam" id="PF07833">
    <property type="entry name" value="Cu_amine_oxidN1"/>
    <property type="match status" value="1"/>
</dbReference>
<dbReference type="RefSeq" id="WP_102366304.1">
    <property type="nucleotide sequence ID" value="NZ_CP020991.1"/>
</dbReference>
<gene>
    <name evidence="2" type="ORF">B9O19_02026</name>
</gene>
<sequence length="435" mass="49559">MKKLLYIILILFLFTNVINIFIPVFAEESSSAEVSFCDRDGWVSMVDGYSGGQFNFSRLQQYPQPFVNENGRTMFPILYFDEIFRDGLSYDINDNTITITRNILDVITTVSVTIDSNVLIRNGEEIVMDTVPIRIGETIYIPLWWVADSLGYGVLWRDYQSKWWPGGMVEFGQLTSIFVYVWNEDKDSSPNGLRYSYTIGERSDDMSEIKANATSDFEDVFAVIKRLPQGATVLTTAIYGLDGYKVPYDIYNGITNAVFNGGYKGGYSTYCLDEIPPIINSLGDFTNEWYSEELSALGEPALYDSIGQIYRFSYIPSFWNPFVVRIEINDDGTADVCYKSGNGVAGPHSGGILKSESAKLSREETKEFLDLLNDKDYWNMPKEVERLGCDGYDVVIEGVKNGVYHIVNRWCPMENDSAFYIEKYFENLVKEKFPE</sequence>
<dbReference type="InterPro" id="IPR012854">
    <property type="entry name" value="Cu_amine_oxidase-like_N"/>
</dbReference>
<evidence type="ECO:0000313" key="3">
    <source>
        <dbReference type="Proteomes" id="UP000235589"/>
    </source>
</evidence>
<dbReference type="Gene3D" id="3.30.457.10">
    <property type="entry name" value="Copper amine oxidase-like, N-terminal domain"/>
    <property type="match status" value="1"/>
</dbReference>
<dbReference type="OrthoDB" id="185897at2"/>
<organism evidence="2 3">
    <name type="scientific">Monoglobus pectinilyticus</name>
    <dbReference type="NCBI Taxonomy" id="1981510"/>
    <lineage>
        <taxon>Bacteria</taxon>
        <taxon>Bacillati</taxon>
        <taxon>Bacillota</taxon>
        <taxon>Clostridia</taxon>
        <taxon>Monoglobales</taxon>
        <taxon>Monoglobaceae</taxon>
        <taxon>Monoglobus</taxon>
    </lineage>
</organism>
<proteinExistence type="predicted"/>
<dbReference type="InterPro" id="IPR036582">
    <property type="entry name" value="Mao_N_sf"/>
</dbReference>
<dbReference type="GeneID" id="98063401"/>
<reference evidence="2 3" key="1">
    <citation type="submission" date="2017-04" db="EMBL/GenBank/DDBJ databases">
        <title>Monoglobus pectinilyticus 14 draft genome.</title>
        <authorList>
            <person name="Kim C."/>
            <person name="Rosendale D.I."/>
            <person name="Kelly W.J."/>
            <person name="Tannock G.W."/>
            <person name="Patchett M.L."/>
            <person name="Jordens J.Z."/>
        </authorList>
    </citation>
    <scope>NUCLEOTIDE SEQUENCE [LARGE SCALE GENOMIC DNA]</scope>
    <source>
        <strain evidence="2 3">14</strain>
    </source>
</reference>
<dbReference type="KEGG" id="mpec:B9O19_02026"/>
<accession>A0A2K9P5G0</accession>